<protein>
    <submittedName>
        <fullName evidence="4">Uncharacterized protein</fullName>
    </submittedName>
</protein>
<dbReference type="Gene3D" id="1.20.5.1930">
    <property type="match status" value="1"/>
</dbReference>
<dbReference type="Pfam" id="PF01695">
    <property type="entry name" value="IstB_IS21"/>
    <property type="match status" value="1"/>
</dbReference>
<evidence type="ECO:0000313" key="5">
    <source>
        <dbReference type="Proteomes" id="UP001501777"/>
    </source>
</evidence>
<gene>
    <name evidence="4" type="ORF">GCM10010276_86910</name>
</gene>
<name>A0ABN3NHR9_STRLO</name>
<dbReference type="InterPro" id="IPR002611">
    <property type="entry name" value="IstB_ATP-bd"/>
</dbReference>
<accession>A0ABN3NHR9</accession>
<evidence type="ECO:0000259" key="3">
    <source>
        <dbReference type="Pfam" id="PF07730"/>
    </source>
</evidence>
<dbReference type="InterPro" id="IPR011712">
    <property type="entry name" value="Sig_transdc_His_kin_sub3_dim/P"/>
</dbReference>
<evidence type="ECO:0000259" key="2">
    <source>
        <dbReference type="Pfam" id="PF01695"/>
    </source>
</evidence>
<reference evidence="4 5" key="1">
    <citation type="journal article" date="2019" name="Int. J. Syst. Evol. Microbiol.">
        <title>The Global Catalogue of Microorganisms (GCM) 10K type strain sequencing project: providing services to taxonomists for standard genome sequencing and annotation.</title>
        <authorList>
            <consortium name="The Broad Institute Genomics Platform"/>
            <consortium name="The Broad Institute Genome Sequencing Center for Infectious Disease"/>
            <person name="Wu L."/>
            <person name="Ma J."/>
        </authorList>
    </citation>
    <scope>NUCLEOTIDE SEQUENCE [LARGE SCALE GENOMIC DNA]</scope>
    <source>
        <strain evidence="4 5">JCM 4395</strain>
    </source>
</reference>
<proteinExistence type="predicted"/>
<dbReference type="Pfam" id="PF07730">
    <property type="entry name" value="HisKA_3"/>
    <property type="match status" value="1"/>
</dbReference>
<keyword evidence="5" id="KW-1185">Reference proteome</keyword>
<sequence length="212" mass="22580">MRLGTRAAEVLPDPSRMEKPARRVADLAGSRAGVLDTADAEGRRIERDLHDGAQQRPVSLTVNLGLARSTPGDLQEDARKVIDEAHREAKEAIAELNNPVCGLHRPSLRTAASTPRCPGSPPAPVPVHVAVDLPQRPSPTVEAVAYFREKNSVATASHESFGGWTKCFTDPRLCAAVVDRLTFGGNIVETGTDSYRLASTRAGAAEKGAAMN</sequence>
<organism evidence="4 5">
    <name type="scientific">Streptomyces longisporus</name>
    <dbReference type="NCBI Taxonomy" id="1948"/>
    <lineage>
        <taxon>Bacteria</taxon>
        <taxon>Bacillati</taxon>
        <taxon>Actinomycetota</taxon>
        <taxon>Actinomycetes</taxon>
        <taxon>Kitasatosporales</taxon>
        <taxon>Streptomycetaceae</taxon>
        <taxon>Streptomyces</taxon>
    </lineage>
</organism>
<evidence type="ECO:0000256" key="1">
    <source>
        <dbReference type="SAM" id="MobiDB-lite"/>
    </source>
</evidence>
<dbReference type="EMBL" id="BAAASG010000029">
    <property type="protein sequence ID" value="GAA2522515.1"/>
    <property type="molecule type" value="Genomic_DNA"/>
</dbReference>
<comment type="caution">
    <text evidence="4">The sequence shown here is derived from an EMBL/GenBank/DDBJ whole genome shotgun (WGS) entry which is preliminary data.</text>
</comment>
<feature type="domain" description="IstB-like ATP-binding" evidence="2">
    <location>
        <begin position="147"/>
        <end position="200"/>
    </location>
</feature>
<evidence type="ECO:0000313" key="4">
    <source>
        <dbReference type="EMBL" id="GAA2522515.1"/>
    </source>
</evidence>
<feature type="region of interest" description="Disordered" evidence="1">
    <location>
        <begin position="1"/>
        <end position="22"/>
    </location>
</feature>
<dbReference type="Proteomes" id="UP001501777">
    <property type="component" value="Unassembled WGS sequence"/>
</dbReference>
<feature type="domain" description="Signal transduction histidine kinase subgroup 3 dimerisation and phosphoacceptor" evidence="3">
    <location>
        <begin position="43"/>
        <end position="106"/>
    </location>
</feature>
<dbReference type="RefSeq" id="WP_344406803.1">
    <property type="nucleotide sequence ID" value="NZ_BAAASG010000029.1"/>
</dbReference>